<dbReference type="PANTHER" id="PTHR10889:SF3">
    <property type="entry name" value="DEOXYRIBOSE-PHOSPHATE ALDOLASE"/>
    <property type="match status" value="1"/>
</dbReference>
<dbReference type="GO" id="GO:0004139">
    <property type="term" value="F:deoxyribose-phosphate aldolase activity"/>
    <property type="evidence" value="ECO:0007669"/>
    <property type="project" value="UniProtKB-UniRule"/>
</dbReference>
<gene>
    <name evidence="8" type="primary">deoC</name>
    <name evidence="8" type="ORF">K7H17_06165</name>
</gene>
<dbReference type="GO" id="GO:0016052">
    <property type="term" value="P:carbohydrate catabolic process"/>
    <property type="evidence" value="ECO:0007669"/>
    <property type="project" value="TreeGrafter"/>
</dbReference>
<dbReference type="EC" id="4.1.2.4" evidence="3 7"/>
<reference evidence="8" key="1">
    <citation type="submission" date="2021-08" db="EMBL/GenBank/DDBJ databases">
        <title>Isolation and characterization of neutrophilic mixotrophic iron-oxidizing bacteria from deep-sea hydrothermal vents.</title>
        <authorList>
            <person name="He Y."/>
        </authorList>
    </citation>
    <scope>NUCLEOTIDE SEQUENCE</scope>
    <source>
        <strain evidence="8">IOP_13</strain>
    </source>
</reference>
<dbReference type="GO" id="GO:0009264">
    <property type="term" value="P:deoxyribonucleotide catabolic process"/>
    <property type="evidence" value="ECO:0007669"/>
    <property type="project" value="UniProtKB-UniRule"/>
</dbReference>
<dbReference type="InterPro" id="IPR011343">
    <property type="entry name" value="DeoC"/>
</dbReference>
<accession>A0A9X1SNE8</accession>
<sequence length="258" mass="26972">MIDADRQLARRAIGLLDLTSLNESDNDELIRALCHRALTPVGHVAAVCVYPRFVTLARRTLDELGGTGVRVATVTNFPAGRDDVTAAAAETRDAVNAGADEVDVVYPYRALLAGDDTAGRKLVRTCKEACGNRVLLKVILETGELADPAIIAKASRDAIAAGADFLKTSTGKVAVNATPEAANVMLAEIAANGGRVGFKPAGGIRTLADARMYIELAGAHLGTDWVTPQHLRLGASSLLDDLLRQLALSDGASGKGGY</sequence>
<comment type="pathway">
    <text evidence="1">Carbohydrate degradation; 2-deoxy-D-ribose 1-phosphate degradation; D-glyceraldehyde 3-phosphate and acetaldehyde from 2-deoxy-alpha-D-ribose 1-phosphate: step 2/2.</text>
</comment>
<comment type="caution">
    <text evidence="8">The sequence shown here is derived from an EMBL/GenBank/DDBJ whole genome shotgun (WGS) entry which is preliminary data.</text>
</comment>
<dbReference type="GO" id="GO:0005737">
    <property type="term" value="C:cytoplasm"/>
    <property type="evidence" value="ECO:0007669"/>
    <property type="project" value="InterPro"/>
</dbReference>
<comment type="catalytic activity">
    <reaction evidence="6">
        <text>2-deoxy-D-ribose 5-phosphate = D-glyceraldehyde 3-phosphate + acetaldehyde</text>
        <dbReference type="Rhea" id="RHEA:12821"/>
        <dbReference type="ChEBI" id="CHEBI:15343"/>
        <dbReference type="ChEBI" id="CHEBI:59776"/>
        <dbReference type="ChEBI" id="CHEBI:62877"/>
        <dbReference type="EC" id="4.1.2.4"/>
    </reaction>
</comment>
<protein>
    <recommendedName>
        <fullName evidence="3 7">Deoxyribose-phosphate aldolase</fullName>
        <ecNumber evidence="3 7">4.1.2.4</ecNumber>
    </recommendedName>
</protein>
<evidence type="ECO:0000313" key="9">
    <source>
        <dbReference type="Proteomes" id="UP001138989"/>
    </source>
</evidence>
<dbReference type="PANTHER" id="PTHR10889">
    <property type="entry name" value="DEOXYRIBOSE-PHOSPHATE ALDOLASE"/>
    <property type="match status" value="1"/>
</dbReference>
<keyword evidence="4 8" id="KW-0456">Lyase</keyword>
<evidence type="ECO:0000256" key="2">
    <source>
        <dbReference type="ARBA" id="ARBA00009473"/>
    </source>
</evidence>
<proteinExistence type="inferred from homology"/>
<dbReference type="NCBIfam" id="TIGR00126">
    <property type="entry name" value="deoC"/>
    <property type="match status" value="1"/>
</dbReference>
<evidence type="ECO:0000256" key="5">
    <source>
        <dbReference type="ARBA" id="ARBA00023270"/>
    </source>
</evidence>
<dbReference type="AlphaFoldDB" id="A0A9X1SNE8"/>
<dbReference type="EMBL" id="JAINWF010000003">
    <property type="protein sequence ID" value="MCD1607449.1"/>
    <property type="molecule type" value="Genomic_DNA"/>
</dbReference>
<dbReference type="SUPFAM" id="SSF51569">
    <property type="entry name" value="Aldolase"/>
    <property type="match status" value="1"/>
</dbReference>
<dbReference type="Pfam" id="PF01791">
    <property type="entry name" value="DeoC"/>
    <property type="match status" value="1"/>
</dbReference>
<dbReference type="Proteomes" id="UP001138989">
    <property type="component" value="Unassembled WGS sequence"/>
</dbReference>
<dbReference type="RefSeq" id="WP_042919770.1">
    <property type="nucleotide sequence ID" value="NZ_JAINWF010000003.1"/>
</dbReference>
<evidence type="ECO:0000256" key="7">
    <source>
        <dbReference type="NCBIfam" id="TIGR00126"/>
    </source>
</evidence>
<evidence type="ECO:0000256" key="4">
    <source>
        <dbReference type="ARBA" id="ARBA00023239"/>
    </source>
</evidence>
<keyword evidence="9" id="KW-1185">Reference proteome</keyword>
<evidence type="ECO:0000256" key="6">
    <source>
        <dbReference type="ARBA" id="ARBA00048791"/>
    </source>
</evidence>
<evidence type="ECO:0000256" key="1">
    <source>
        <dbReference type="ARBA" id="ARBA00004816"/>
    </source>
</evidence>
<dbReference type="SMART" id="SM01133">
    <property type="entry name" value="DeoC"/>
    <property type="match status" value="1"/>
</dbReference>
<comment type="similarity">
    <text evidence="2">Belongs to the DeoC/FbaB aldolase family. DeoC type 2 subfamily.</text>
</comment>
<dbReference type="PIRSF" id="PIRSF001357">
    <property type="entry name" value="DeoC"/>
    <property type="match status" value="1"/>
</dbReference>
<organism evidence="8 9">
    <name type="scientific">Stutzerimonas kunmingensis</name>
    <dbReference type="NCBI Taxonomy" id="1211807"/>
    <lineage>
        <taxon>Bacteria</taxon>
        <taxon>Pseudomonadati</taxon>
        <taxon>Pseudomonadota</taxon>
        <taxon>Gammaproteobacteria</taxon>
        <taxon>Pseudomonadales</taxon>
        <taxon>Pseudomonadaceae</taxon>
        <taxon>Stutzerimonas</taxon>
    </lineage>
</organism>
<keyword evidence="5" id="KW-0704">Schiff base</keyword>
<dbReference type="InterPro" id="IPR002915">
    <property type="entry name" value="DeoC/FbaB/LacD_aldolase"/>
</dbReference>
<evidence type="ECO:0000256" key="3">
    <source>
        <dbReference type="ARBA" id="ARBA00012515"/>
    </source>
</evidence>
<dbReference type="InterPro" id="IPR013785">
    <property type="entry name" value="Aldolase_TIM"/>
</dbReference>
<evidence type="ECO:0000313" key="8">
    <source>
        <dbReference type="EMBL" id="MCD1607449.1"/>
    </source>
</evidence>
<dbReference type="Gene3D" id="3.20.20.70">
    <property type="entry name" value="Aldolase class I"/>
    <property type="match status" value="1"/>
</dbReference>
<name>A0A9X1SNE8_9GAMM</name>
<dbReference type="CDD" id="cd00959">
    <property type="entry name" value="DeoC"/>
    <property type="match status" value="1"/>
</dbReference>